<dbReference type="CDD" id="cd14270">
    <property type="entry name" value="UBA"/>
    <property type="match status" value="1"/>
</dbReference>
<evidence type="ECO:0000259" key="1">
    <source>
        <dbReference type="PROSITE" id="PS50030"/>
    </source>
</evidence>
<sequence length="274" mass="32216">MKLKFRTLRGEPFEITINESTSVKSIKEMLKNQFDLVPNNIRLINGIKILADTTIVDPNSFNFNGFIVIHEDDQSLRENITIPSNIKTSFSILRTNSEPSSNKDVIQSLRHHRPLKNGKRTNFNNQSIDEQFEQSSDFQEILKSFTTMGFDQEKSLQYLRRFNYDYDAVINFFITGVMPSEEIEEEYEEEEEKVQKVEPKPKPKPREYDVSGLRSYNFGMFSNNVQQLTNTEKYALLRVLREHRNLEIDFITQIFFSCSNDYTTTTHFLEENNM</sequence>
<gene>
    <name evidence="3" type="ORF">M9Y10_004461</name>
</gene>
<dbReference type="Gene3D" id="3.10.20.90">
    <property type="entry name" value="Phosphatidylinositol 3-kinase Catalytic Subunit, Chain A, domain 1"/>
    <property type="match status" value="1"/>
</dbReference>
<dbReference type="PANTHER" id="PTHR10621">
    <property type="entry name" value="UV EXCISION REPAIR PROTEIN RAD23"/>
    <property type="match status" value="1"/>
</dbReference>
<proteinExistence type="predicted"/>
<dbReference type="Proteomes" id="UP001470230">
    <property type="component" value="Unassembled WGS sequence"/>
</dbReference>
<feature type="domain" description="Ubiquitin-like" evidence="2">
    <location>
        <begin position="1"/>
        <end position="52"/>
    </location>
</feature>
<organism evidence="3 4">
    <name type="scientific">Tritrichomonas musculus</name>
    <dbReference type="NCBI Taxonomy" id="1915356"/>
    <lineage>
        <taxon>Eukaryota</taxon>
        <taxon>Metamonada</taxon>
        <taxon>Parabasalia</taxon>
        <taxon>Tritrichomonadida</taxon>
        <taxon>Tritrichomonadidae</taxon>
        <taxon>Tritrichomonas</taxon>
    </lineage>
</organism>
<comment type="caution">
    <text evidence="3">The sequence shown here is derived from an EMBL/GenBank/DDBJ whole genome shotgun (WGS) entry which is preliminary data.</text>
</comment>
<evidence type="ECO:0000313" key="4">
    <source>
        <dbReference type="Proteomes" id="UP001470230"/>
    </source>
</evidence>
<reference evidence="3 4" key="1">
    <citation type="submission" date="2024-04" db="EMBL/GenBank/DDBJ databases">
        <title>Tritrichomonas musculus Genome.</title>
        <authorList>
            <person name="Alves-Ferreira E."/>
            <person name="Grigg M."/>
            <person name="Lorenzi H."/>
            <person name="Galac M."/>
        </authorList>
    </citation>
    <scope>NUCLEOTIDE SEQUENCE [LARGE SCALE GENOMIC DNA]</scope>
    <source>
        <strain evidence="3 4">EAF2021</strain>
    </source>
</reference>
<dbReference type="InterPro" id="IPR009060">
    <property type="entry name" value="UBA-like_sf"/>
</dbReference>
<dbReference type="PROSITE" id="PS50053">
    <property type="entry name" value="UBIQUITIN_2"/>
    <property type="match status" value="1"/>
</dbReference>
<dbReference type="InterPro" id="IPR015940">
    <property type="entry name" value="UBA"/>
</dbReference>
<accession>A0ABR2JSG3</accession>
<name>A0ABR2JSG3_9EUKA</name>
<dbReference type="InterPro" id="IPR029071">
    <property type="entry name" value="Ubiquitin-like_domsf"/>
</dbReference>
<keyword evidence="4" id="KW-1185">Reference proteome</keyword>
<dbReference type="SUPFAM" id="SSF54236">
    <property type="entry name" value="Ubiquitin-like"/>
    <property type="match status" value="1"/>
</dbReference>
<protein>
    <recommendedName>
        <fullName evidence="5">UBA domain-containing protein</fullName>
    </recommendedName>
</protein>
<evidence type="ECO:0008006" key="5">
    <source>
        <dbReference type="Google" id="ProtNLM"/>
    </source>
</evidence>
<dbReference type="PANTHER" id="PTHR10621:SF0">
    <property type="entry name" value="UV EXCISION REPAIR PROTEIN RAD23"/>
    <property type="match status" value="1"/>
</dbReference>
<dbReference type="InterPro" id="IPR000626">
    <property type="entry name" value="Ubiquitin-like_dom"/>
</dbReference>
<evidence type="ECO:0000259" key="2">
    <source>
        <dbReference type="PROSITE" id="PS50053"/>
    </source>
</evidence>
<dbReference type="PROSITE" id="PS50030">
    <property type="entry name" value="UBA"/>
    <property type="match status" value="1"/>
</dbReference>
<dbReference type="SUPFAM" id="SSF46934">
    <property type="entry name" value="UBA-like"/>
    <property type="match status" value="1"/>
</dbReference>
<feature type="domain" description="UBA" evidence="1">
    <location>
        <begin position="127"/>
        <end position="176"/>
    </location>
</feature>
<dbReference type="EMBL" id="JAPFFF010000010">
    <property type="protein sequence ID" value="KAK8881701.1"/>
    <property type="molecule type" value="Genomic_DNA"/>
</dbReference>
<evidence type="ECO:0000313" key="3">
    <source>
        <dbReference type="EMBL" id="KAK8881701.1"/>
    </source>
</evidence>